<gene>
    <name evidence="2" type="ORF">HND93_15790</name>
</gene>
<dbReference type="SUPFAM" id="SSF75708">
    <property type="entry name" value="Chemotaxis phosphatase CheZ"/>
    <property type="match status" value="1"/>
</dbReference>
<dbReference type="RefSeq" id="WP_180282960.1">
    <property type="nucleotide sequence ID" value="NZ_JABFDB010000011.1"/>
</dbReference>
<dbReference type="EMBL" id="JABFDB010000011">
    <property type="protein sequence ID" value="NYZ21179.1"/>
    <property type="molecule type" value="Genomic_DNA"/>
</dbReference>
<organism evidence="2 3">
    <name type="scientific">Azospirillum oleiclasticum</name>
    <dbReference type="NCBI Taxonomy" id="2735135"/>
    <lineage>
        <taxon>Bacteria</taxon>
        <taxon>Pseudomonadati</taxon>
        <taxon>Pseudomonadota</taxon>
        <taxon>Alphaproteobacteria</taxon>
        <taxon>Rhodospirillales</taxon>
        <taxon>Azospirillaceae</taxon>
        <taxon>Azospirillum</taxon>
    </lineage>
</organism>
<name>A0ABX2TA28_9PROT</name>
<comment type="caution">
    <text evidence="2">The sequence shown here is derived from an EMBL/GenBank/DDBJ whole genome shotgun (WGS) entry which is preliminary data.</text>
</comment>
<feature type="compositionally biased region" description="Low complexity" evidence="1">
    <location>
        <begin position="236"/>
        <end position="254"/>
    </location>
</feature>
<evidence type="ECO:0000313" key="2">
    <source>
        <dbReference type="EMBL" id="NYZ21179.1"/>
    </source>
</evidence>
<feature type="compositionally biased region" description="Polar residues" evidence="1">
    <location>
        <begin position="256"/>
        <end position="265"/>
    </location>
</feature>
<feature type="compositionally biased region" description="Basic and acidic residues" evidence="1">
    <location>
        <begin position="201"/>
        <end position="212"/>
    </location>
</feature>
<reference evidence="2 3" key="1">
    <citation type="submission" date="2020-05" db="EMBL/GenBank/DDBJ databases">
        <title>Azospirillum oleiclasticum sp. nov, a nitrogen-fixing and heavy crude oil-emulsifying bacterium isolated from the crude oil of Yumen Oilfield.</title>
        <authorList>
            <person name="Wu D."/>
            <person name="Cai M."/>
            <person name="Zhang X."/>
        </authorList>
    </citation>
    <scope>NUCLEOTIDE SEQUENCE [LARGE SCALE GENOMIC DNA]</scope>
    <source>
        <strain evidence="2 3">ROY-1-1-2</strain>
    </source>
</reference>
<dbReference type="Pfam" id="PF04344">
    <property type="entry name" value="CheZ"/>
    <property type="match status" value="1"/>
</dbReference>
<keyword evidence="3" id="KW-1185">Reference proteome</keyword>
<proteinExistence type="predicted"/>
<accession>A0ABX2TA28</accession>
<protein>
    <recommendedName>
        <fullName evidence="4">Chemotaxis protein CheZ</fullName>
    </recommendedName>
</protein>
<evidence type="ECO:0000256" key="1">
    <source>
        <dbReference type="SAM" id="MobiDB-lite"/>
    </source>
</evidence>
<dbReference type="Gene3D" id="1.10.287.500">
    <property type="entry name" value="Helix hairpin bin"/>
    <property type="match status" value="1"/>
</dbReference>
<sequence>MAEDLALADARYREIEASLADTPDGRAFLAEHAKRARTVGLDEVRGMMTTLQDAWQRHEAAANVARHVDVLRRELQDMSASIVQARREIAAIRPKDGDDRITSAANELDAIVLSTERASIEILGSAERVLEAANLLRKAGAPDALVAVLDHEVTTIFTACSFQDLTGQRTTKVVNALRYIEQRILTLMDLWGVEGVATADLPREPQDHRPDAHLLNGPTDTGIDQDEIDRLLNGKPAPTAAPARPAAEPAPVRPLDQSSIDTLFG</sequence>
<evidence type="ECO:0008006" key="4">
    <source>
        <dbReference type="Google" id="ProtNLM"/>
    </source>
</evidence>
<evidence type="ECO:0000313" key="3">
    <source>
        <dbReference type="Proteomes" id="UP000584642"/>
    </source>
</evidence>
<dbReference type="Proteomes" id="UP000584642">
    <property type="component" value="Unassembled WGS sequence"/>
</dbReference>
<dbReference type="InterPro" id="IPR007439">
    <property type="entry name" value="Chemotax_Pase_CheZ"/>
</dbReference>
<feature type="region of interest" description="Disordered" evidence="1">
    <location>
        <begin position="201"/>
        <end position="265"/>
    </location>
</feature>